<keyword evidence="6" id="KW-0326">Glycosidase</keyword>
<feature type="domain" description="LamG-like jellyroll fold" evidence="10">
    <location>
        <begin position="91"/>
        <end position="231"/>
    </location>
</feature>
<dbReference type="SUPFAM" id="SSF49899">
    <property type="entry name" value="Concanavalin A-like lectins/glucanases"/>
    <property type="match status" value="1"/>
</dbReference>
<dbReference type="CDD" id="cd08983">
    <property type="entry name" value="GH43_Bt3655-like"/>
    <property type="match status" value="2"/>
</dbReference>
<evidence type="ECO:0000256" key="2">
    <source>
        <dbReference type="ARBA" id="ARBA00009865"/>
    </source>
</evidence>
<dbReference type="InterPro" id="IPR046780">
    <property type="entry name" value="aBig_2"/>
</dbReference>
<dbReference type="Pfam" id="PF04616">
    <property type="entry name" value="Glyco_hydro_43"/>
    <property type="match status" value="1"/>
</dbReference>
<keyword evidence="8" id="KW-1133">Transmembrane helix</keyword>
<dbReference type="Gene3D" id="2.115.10.20">
    <property type="entry name" value="Glycosyl hydrolase domain, family 43"/>
    <property type="match status" value="2"/>
</dbReference>
<dbReference type="PANTHER" id="PTHR43301:SF3">
    <property type="entry name" value="ARABINAN ENDO-1,5-ALPHA-L-ARABINOSIDASE A-RELATED"/>
    <property type="match status" value="1"/>
</dbReference>
<name>A0A2Y9BYT1_9MICO</name>
<feature type="signal peptide" evidence="9">
    <location>
        <begin position="1"/>
        <end position="27"/>
    </location>
</feature>
<dbReference type="InterPro" id="IPR006558">
    <property type="entry name" value="LamG-like"/>
</dbReference>
<keyword evidence="3 9" id="KW-0732">Signal</keyword>
<feature type="region of interest" description="Disordered" evidence="7">
    <location>
        <begin position="1249"/>
        <end position="1326"/>
    </location>
</feature>
<evidence type="ECO:0000256" key="5">
    <source>
        <dbReference type="ARBA" id="ARBA00023157"/>
    </source>
</evidence>
<reference evidence="11 12" key="1">
    <citation type="submission" date="2016-10" db="EMBL/GenBank/DDBJ databases">
        <authorList>
            <person name="Cai Z."/>
        </authorList>
    </citation>
    <scope>NUCLEOTIDE SEQUENCE [LARGE SCALE GENOMIC DNA]</scope>
    <source>
        <strain evidence="11 12">CGMCC 1.10826</strain>
    </source>
</reference>
<comment type="pathway">
    <text evidence="1">Glycan metabolism; L-arabinan degradation.</text>
</comment>
<feature type="compositionally biased region" description="Pro residues" evidence="7">
    <location>
        <begin position="1252"/>
        <end position="1296"/>
    </location>
</feature>
<protein>
    <submittedName>
        <fullName evidence="11">Glycosyl hydrolases family 43</fullName>
    </submittedName>
</protein>
<dbReference type="SMART" id="SM00560">
    <property type="entry name" value="LamGL"/>
    <property type="match status" value="1"/>
</dbReference>
<organism evidence="11 12">
    <name type="scientific">Georgenia satyanarayanai</name>
    <dbReference type="NCBI Taxonomy" id="860221"/>
    <lineage>
        <taxon>Bacteria</taxon>
        <taxon>Bacillati</taxon>
        <taxon>Actinomycetota</taxon>
        <taxon>Actinomycetes</taxon>
        <taxon>Micrococcales</taxon>
        <taxon>Bogoriellaceae</taxon>
        <taxon>Georgenia</taxon>
    </lineage>
</organism>
<comment type="similarity">
    <text evidence="2">Belongs to the glycosyl hydrolase 43 family.</text>
</comment>
<evidence type="ECO:0000256" key="1">
    <source>
        <dbReference type="ARBA" id="ARBA00004834"/>
    </source>
</evidence>
<dbReference type="SUPFAM" id="SSF75005">
    <property type="entry name" value="Arabinanase/levansucrase/invertase"/>
    <property type="match status" value="2"/>
</dbReference>
<dbReference type="InterPro" id="IPR023296">
    <property type="entry name" value="Glyco_hydro_beta-prop_sf"/>
</dbReference>
<dbReference type="OrthoDB" id="9758923at2"/>
<dbReference type="GO" id="GO:0005975">
    <property type="term" value="P:carbohydrate metabolic process"/>
    <property type="evidence" value="ECO:0007669"/>
    <property type="project" value="InterPro"/>
</dbReference>
<keyword evidence="4 11" id="KW-0378">Hydrolase</keyword>
<dbReference type="InterPro" id="IPR011081">
    <property type="entry name" value="Big_4"/>
</dbReference>
<evidence type="ECO:0000256" key="4">
    <source>
        <dbReference type="ARBA" id="ARBA00022801"/>
    </source>
</evidence>
<evidence type="ECO:0000256" key="3">
    <source>
        <dbReference type="ARBA" id="ARBA00022729"/>
    </source>
</evidence>
<dbReference type="EMBL" id="UETB01000007">
    <property type="protein sequence ID" value="SSA43112.1"/>
    <property type="molecule type" value="Genomic_DNA"/>
</dbReference>
<dbReference type="RefSeq" id="WP_110852606.1">
    <property type="nucleotide sequence ID" value="NZ_QKLZ01000007.1"/>
</dbReference>
<evidence type="ECO:0000313" key="11">
    <source>
        <dbReference type="EMBL" id="SSA43112.1"/>
    </source>
</evidence>
<evidence type="ECO:0000313" key="12">
    <source>
        <dbReference type="Proteomes" id="UP000250222"/>
    </source>
</evidence>
<keyword evidence="8" id="KW-0812">Transmembrane</keyword>
<keyword evidence="5" id="KW-1015">Disulfide bond</keyword>
<dbReference type="InterPro" id="IPR050727">
    <property type="entry name" value="GH43_arabinanases"/>
</dbReference>
<gene>
    <name evidence="11" type="ORF">SAMN05216184_1079</name>
</gene>
<dbReference type="Gene3D" id="2.60.120.200">
    <property type="match status" value="1"/>
</dbReference>
<dbReference type="PANTHER" id="PTHR43301">
    <property type="entry name" value="ARABINAN ENDO-1,5-ALPHA-L-ARABINOSIDASE"/>
    <property type="match status" value="1"/>
</dbReference>
<dbReference type="Pfam" id="PF20578">
    <property type="entry name" value="aBig_2"/>
    <property type="match status" value="3"/>
</dbReference>
<keyword evidence="8" id="KW-0472">Membrane</keyword>
<feature type="chain" id="PRO_5030061995" evidence="9">
    <location>
        <begin position="28"/>
        <end position="1353"/>
    </location>
</feature>
<dbReference type="InterPro" id="IPR006710">
    <property type="entry name" value="Glyco_hydro_43"/>
</dbReference>
<feature type="compositionally biased region" description="Gly residues" evidence="7">
    <location>
        <begin position="1315"/>
        <end position="1326"/>
    </location>
</feature>
<dbReference type="GO" id="GO:0004553">
    <property type="term" value="F:hydrolase activity, hydrolyzing O-glycosyl compounds"/>
    <property type="evidence" value="ECO:0007669"/>
    <property type="project" value="InterPro"/>
</dbReference>
<evidence type="ECO:0000256" key="7">
    <source>
        <dbReference type="SAM" id="MobiDB-lite"/>
    </source>
</evidence>
<dbReference type="Pfam" id="PF07532">
    <property type="entry name" value="Big_4"/>
    <property type="match status" value="1"/>
</dbReference>
<evidence type="ECO:0000256" key="6">
    <source>
        <dbReference type="ARBA" id="ARBA00023295"/>
    </source>
</evidence>
<evidence type="ECO:0000256" key="8">
    <source>
        <dbReference type="SAM" id="Phobius"/>
    </source>
</evidence>
<dbReference type="InterPro" id="IPR013320">
    <property type="entry name" value="ConA-like_dom_sf"/>
</dbReference>
<sequence length="1353" mass="144721">MRQRRTVATVAAAALGAGMVVGLPALAAAQEDGLVLHYPLSGDGGTTAQDISGHERHGEILGGAELGPAGLVLDGVDDYVDLPDDLMRDLDAITVAFDVRVDPDLGGAHFIYGLGNTTDSSGDGYLFAEGNPLRTAIATGNWSTEENTDAGRNLPRDVWTHVTYTLADGVGTLYENGVEVARNADITATPGDIGDGTTTANYIGRSLYSGDPYFAGAVHDFRVYDHALGADEVEQISAQNAAAALAVDVAAFDIGDTSAVTEDLELPSSTAGGSAVSWSTSDADVVTEAGVVTRPPFGQEAATATLTATLSQRGASAEKDFTVTVVPLGDDQARAEAAAAALVVHNLDDVRGNLHLPTDGPDGASVTWESADPATVTPTGEVTRPAHGQPDVEVALTATVTIGSGVATRTLDARVPALPAPADYEGYLFSHFLGEGLQHGEQVYFALSEGNDPLAYTTLNDGEPVMVSTSGEMGLRDPFIIRSPEGDTFYQIATDLRMWNQSSGSWDEVQRHGSRNIVVWESTDLVTWSESWVAEVAPENAGNAWAPEIFYDDDLGEYVVFWASKLYDEEDADHSGDTYNRMMYATTRDFRTFSEPEVLIDAGYSVIDTTMIEHDGQVHRFSKNEANRSAENPGGKYVFQEVGSGPLADDFTVVRDAVGAGDINQGEGPLVFKSNTEERWYLFIDEYGGRGYVPFTTTDLDSGEWTMLEAGEYSFPSRFRHGTVLPVTGAEWQALQNAYGEADDATAVERDLDAVAIPNLTDVRGNITLPTEGENGTALSWVSGDEDVISPTGEVTRPAAGEEPVHVALTVTGTKGEVSDVRIFVATVQPLPEAEEPEAYFFPHFKGESTPDGEQIYFAASDGNDALDWISLNDDEVVLESTMGEEGLRDPFIIRSPEGDRFYLLATDLKTYRPGQGPDFARAQQSGSLSLMIWESTDLVTWSEQRMVEVNTPYAGNTWAPEAHYVEDLGMYAVYWASNLYETTETEGRSTLDSYNRMMVSFTRDFVTFTDPEVWIDIYREPGRGMIDSTVVEHEDTYYRFTKDERNDIMEVLLEKSPDLLRYQEGAVGTSWELITERIGSGDPLRHAEGPTAFQANPGDVNIEPGQDTWFLFQDWPPYGGGDGYVAFSCTDLDDADCWTHEPGLNLSARHGTVLPITATEHERLLREYQPDALVDAVAPVEVTTTVGQAPVLPGTVTVTYADGSTAEVPVTWADIEPGAYAEPGQFTVQGAVEGTDLPAVATVVVEDVTPTDPPTDPTDPPTDPTDPPTDPTDPPTDPTDPPTDPTDPTDPPTGPTDPSVDPSADPGASPTPPAGGGSGGLPVTGVGGALAVLALGLLLGGTALVLRRRVAG</sequence>
<proteinExistence type="inferred from homology"/>
<dbReference type="Pfam" id="PF13385">
    <property type="entry name" value="Laminin_G_3"/>
    <property type="match status" value="1"/>
</dbReference>
<accession>A0A2Y9BYT1</accession>
<keyword evidence="12" id="KW-1185">Reference proteome</keyword>
<dbReference type="Proteomes" id="UP000250222">
    <property type="component" value="Unassembled WGS sequence"/>
</dbReference>
<evidence type="ECO:0000256" key="9">
    <source>
        <dbReference type="SAM" id="SignalP"/>
    </source>
</evidence>
<evidence type="ECO:0000259" key="10">
    <source>
        <dbReference type="SMART" id="SM00560"/>
    </source>
</evidence>
<feature type="transmembrane region" description="Helical" evidence="8">
    <location>
        <begin position="1327"/>
        <end position="1347"/>
    </location>
</feature>